<dbReference type="EMBL" id="CCBP010000115">
    <property type="protein sequence ID" value="CDO72627.1"/>
    <property type="molecule type" value="Genomic_DNA"/>
</dbReference>
<dbReference type="Proteomes" id="UP000029665">
    <property type="component" value="Unassembled WGS sequence"/>
</dbReference>
<evidence type="ECO:0000313" key="2">
    <source>
        <dbReference type="EMBL" id="CDO72627.1"/>
    </source>
</evidence>
<dbReference type="HOGENOM" id="CLU_831925_0_0_1"/>
<feature type="region of interest" description="Disordered" evidence="1">
    <location>
        <begin position="309"/>
        <end position="334"/>
    </location>
</feature>
<feature type="compositionally biased region" description="Polar residues" evidence="1">
    <location>
        <begin position="124"/>
        <end position="137"/>
    </location>
</feature>
<sequence>MGVRPTNTRQYAQARASGSSVTAHLWPTTQASSMNLPLPYSQSSLHPDCGSFGVATPAAVLASGASTGTPGTRRISSAVVPTSPSVTAASWDPPPTVFCYPPTVSYTKDDSNVSQVLGPVMQPVSSVADQSSANPEYSRSYPGPHAGSTTQRTLLSHGGNSALDQASSHRSRGIRSMGNVAEDGPPASLPTSSFSPALHSLPTAATQNPAGTMVYAPHASADPGTVDRSVTTVTTPPHDFDVSNFNAHLFMPNSDIQVTAPSQDPPWLAWFYDQLGTAASGSLQFPATCAYSPPTMEAATVLSLQLPMGQETRDRDRESAVACRESRESGVTSP</sequence>
<accession>A0A060SDN6</accession>
<evidence type="ECO:0000256" key="1">
    <source>
        <dbReference type="SAM" id="MobiDB-lite"/>
    </source>
</evidence>
<organism evidence="2 3">
    <name type="scientific">Pycnoporus cinnabarinus</name>
    <name type="common">Cinnabar-red polypore</name>
    <name type="synonym">Trametes cinnabarina</name>
    <dbReference type="NCBI Taxonomy" id="5643"/>
    <lineage>
        <taxon>Eukaryota</taxon>
        <taxon>Fungi</taxon>
        <taxon>Dikarya</taxon>
        <taxon>Basidiomycota</taxon>
        <taxon>Agaricomycotina</taxon>
        <taxon>Agaricomycetes</taxon>
        <taxon>Polyporales</taxon>
        <taxon>Polyporaceae</taxon>
        <taxon>Trametes</taxon>
    </lineage>
</organism>
<name>A0A060SDN6_PYCCI</name>
<gene>
    <name evidence="2" type="ORF">BN946_scf184985.g46</name>
</gene>
<feature type="compositionally biased region" description="Basic and acidic residues" evidence="1">
    <location>
        <begin position="311"/>
        <end position="328"/>
    </location>
</feature>
<reference evidence="2" key="1">
    <citation type="submission" date="2014-01" db="EMBL/GenBank/DDBJ databases">
        <title>The genome of the white-rot fungus Pycnoporus cinnabarinus: a basidiomycete model with a versatile arsenal for lignocellulosic biomass breakdown.</title>
        <authorList>
            <person name="Levasseur A."/>
            <person name="Lomascolo A."/>
            <person name="Ruiz-Duenas F.J."/>
            <person name="Uzan E."/>
            <person name="Piumi F."/>
            <person name="Kues U."/>
            <person name="Ram A.F.J."/>
            <person name="Murat C."/>
            <person name="Haon M."/>
            <person name="Benoit I."/>
            <person name="Arfi Y."/>
            <person name="Chevret D."/>
            <person name="Drula E."/>
            <person name="Kwon M.J."/>
            <person name="Gouret P."/>
            <person name="Lesage-Meessen L."/>
            <person name="Lombard V."/>
            <person name="Mariette J."/>
            <person name="Noirot C."/>
            <person name="Park J."/>
            <person name="Patyshakuliyeva A."/>
            <person name="Wieneger R.A.B."/>
            <person name="Wosten H.A.B."/>
            <person name="Martin F."/>
            <person name="Coutinho P.M."/>
            <person name="de Vries R."/>
            <person name="Martinez A.T."/>
            <person name="Klopp C."/>
            <person name="Pontarotti P."/>
            <person name="Henrissat B."/>
            <person name="Record E."/>
        </authorList>
    </citation>
    <scope>NUCLEOTIDE SEQUENCE [LARGE SCALE GENOMIC DNA]</scope>
    <source>
        <strain evidence="2">BRFM137</strain>
    </source>
</reference>
<feature type="compositionally biased region" description="Polar residues" evidence="1">
    <location>
        <begin position="147"/>
        <end position="168"/>
    </location>
</feature>
<keyword evidence="3" id="KW-1185">Reference proteome</keyword>
<feature type="region of interest" description="Disordered" evidence="1">
    <location>
        <begin position="124"/>
        <end position="193"/>
    </location>
</feature>
<protein>
    <submittedName>
        <fullName evidence="2">Uncharacterized protein</fullName>
    </submittedName>
</protein>
<comment type="caution">
    <text evidence="2">The sequence shown here is derived from an EMBL/GenBank/DDBJ whole genome shotgun (WGS) entry which is preliminary data.</text>
</comment>
<proteinExistence type="predicted"/>
<dbReference type="AlphaFoldDB" id="A0A060SDN6"/>
<evidence type="ECO:0000313" key="3">
    <source>
        <dbReference type="Proteomes" id="UP000029665"/>
    </source>
</evidence>